<dbReference type="Gene3D" id="1.10.630.10">
    <property type="entry name" value="Cytochrome P450"/>
    <property type="match status" value="1"/>
</dbReference>
<evidence type="ECO:0000256" key="3">
    <source>
        <dbReference type="ARBA" id="ARBA00022617"/>
    </source>
</evidence>
<dbReference type="PANTHER" id="PTHR46206">
    <property type="entry name" value="CYTOCHROME P450"/>
    <property type="match status" value="1"/>
</dbReference>
<organism evidence="9 10">
    <name type="scientific">Dactylonectria estremocensis</name>
    <dbReference type="NCBI Taxonomy" id="1079267"/>
    <lineage>
        <taxon>Eukaryota</taxon>
        <taxon>Fungi</taxon>
        <taxon>Dikarya</taxon>
        <taxon>Ascomycota</taxon>
        <taxon>Pezizomycotina</taxon>
        <taxon>Sordariomycetes</taxon>
        <taxon>Hypocreomycetidae</taxon>
        <taxon>Hypocreales</taxon>
        <taxon>Nectriaceae</taxon>
        <taxon>Dactylonectria</taxon>
    </lineage>
</organism>
<accession>A0A9P9CXH0</accession>
<sequence length="330" mass="38369">MNLEKPSRTSLQKIQHTVRILEQTPNVVARCVARVFLREEFARNPDWIRITREYTLAGVPVGFLLRLWSGFWRPIVQWLIPGMAKLRTMMAEARQIMEPAIEKRNQQKADGETDFSDSLEWFDESARGKDYDRTGVQVFLSVTAIHTSTDLIRSTLCGWEKSFLQKMKLLDSVIKESQRMKPAAIVLRRIVLEDMTLSDRTEPKKDSTVAIPSYRVWDSEFYESPEQWDGYRFCKMREEAGHESQHHPAAISVDHFGFSYGRQPCPGRFYAADLVKTILLHLVVKYDFREREGENLDGMLFGFDSTFDPLLSLEFQRRTLEDVSYLKVLG</sequence>
<dbReference type="AlphaFoldDB" id="A0A9P9CXH0"/>
<dbReference type="InterPro" id="IPR036396">
    <property type="entry name" value="Cyt_P450_sf"/>
</dbReference>
<reference evidence="9" key="1">
    <citation type="journal article" date="2021" name="Nat. Commun.">
        <title>Genetic determinants of endophytism in the Arabidopsis root mycobiome.</title>
        <authorList>
            <person name="Mesny F."/>
            <person name="Miyauchi S."/>
            <person name="Thiergart T."/>
            <person name="Pickel B."/>
            <person name="Atanasova L."/>
            <person name="Karlsson M."/>
            <person name="Huettel B."/>
            <person name="Barry K.W."/>
            <person name="Haridas S."/>
            <person name="Chen C."/>
            <person name="Bauer D."/>
            <person name="Andreopoulos W."/>
            <person name="Pangilinan J."/>
            <person name="LaButti K."/>
            <person name="Riley R."/>
            <person name="Lipzen A."/>
            <person name="Clum A."/>
            <person name="Drula E."/>
            <person name="Henrissat B."/>
            <person name="Kohler A."/>
            <person name="Grigoriev I.V."/>
            <person name="Martin F.M."/>
            <person name="Hacquard S."/>
        </authorList>
    </citation>
    <scope>NUCLEOTIDE SEQUENCE</scope>
    <source>
        <strain evidence="9">MPI-CAGE-AT-0021</strain>
    </source>
</reference>
<comment type="cofactor">
    <cofactor evidence="1 8">
        <name>heme</name>
        <dbReference type="ChEBI" id="CHEBI:30413"/>
    </cofactor>
</comment>
<evidence type="ECO:0000256" key="4">
    <source>
        <dbReference type="ARBA" id="ARBA00022723"/>
    </source>
</evidence>
<evidence type="ECO:0000256" key="6">
    <source>
        <dbReference type="ARBA" id="ARBA00023004"/>
    </source>
</evidence>
<dbReference type="PRINTS" id="PR00465">
    <property type="entry name" value="EP450IV"/>
</dbReference>
<comment type="similarity">
    <text evidence="2">Belongs to the cytochrome P450 family.</text>
</comment>
<dbReference type="Proteomes" id="UP000717696">
    <property type="component" value="Unassembled WGS sequence"/>
</dbReference>
<dbReference type="Pfam" id="PF00067">
    <property type="entry name" value="p450"/>
    <property type="match status" value="1"/>
</dbReference>
<keyword evidence="5" id="KW-0560">Oxidoreductase</keyword>
<dbReference type="GO" id="GO:0004497">
    <property type="term" value="F:monooxygenase activity"/>
    <property type="evidence" value="ECO:0007669"/>
    <property type="project" value="UniProtKB-KW"/>
</dbReference>
<evidence type="ECO:0000256" key="7">
    <source>
        <dbReference type="ARBA" id="ARBA00023033"/>
    </source>
</evidence>
<name>A0A9P9CXH0_9HYPO</name>
<evidence type="ECO:0000256" key="5">
    <source>
        <dbReference type="ARBA" id="ARBA00023002"/>
    </source>
</evidence>
<keyword evidence="10" id="KW-1185">Reference proteome</keyword>
<protein>
    <submittedName>
        <fullName evidence="9">Cytochrome P450</fullName>
    </submittedName>
</protein>
<keyword evidence="3 8" id="KW-0349">Heme</keyword>
<dbReference type="EMBL" id="JAGMUU010000072">
    <property type="protein sequence ID" value="KAH7109395.1"/>
    <property type="molecule type" value="Genomic_DNA"/>
</dbReference>
<dbReference type="GO" id="GO:0005506">
    <property type="term" value="F:iron ion binding"/>
    <property type="evidence" value="ECO:0007669"/>
    <property type="project" value="InterPro"/>
</dbReference>
<evidence type="ECO:0000256" key="8">
    <source>
        <dbReference type="PIRSR" id="PIRSR602403-1"/>
    </source>
</evidence>
<dbReference type="GO" id="GO:0020037">
    <property type="term" value="F:heme binding"/>
    <property type="evidence" value="ECO:0007669"/>
    <property type="project" value="InterPro"/>
</dbReference>
<feature type="binding site" description="axial binding residue" evidence="8">
    <location>
        <position position="265"/>
    </location>
    <ligand>
        <name>heme</name>
        <dbReference type="ChEBI" id="CHEBI:30413"/>
    </ligand>
    <ligandPart>
        <name>Fe</name>
        <dbReference type="ChEBI" id="CHEBI:18248"/>
    </ligandPart>
</feature>
<evidence type="ECO:0000256" key="2">
    <source>
        <dbReference type="ARBA" id="ARBA00010617"/>
    </source>
</evidence>
<keyword evidence="4 8" id="KW-0479">Metal-binding</keyword>
<comment type="caution">
    <text evidence="9">The sequence shown here is derived from an EMBL/GenBank/DDBJ whole genome shotgun (WGS) entry which is preliminary data.</text>
</comment>
<evidence type="ECO:0000256" key="1">
    <source>
        <dbReference type="ARBA" id="ARBA00001971"/>
    </source>
</evidence>
<keyword evidence="7" id="KW-0503">Monooxygenase</keyword>
<dbReference type="SUPFAM" id="SSF48264">
    <property type="entry name" value="Cytochrome P450"/>
    <property type="match status" value="1"/>
</dbReference>
<keyword evidence="6 8" id="KW-0408">Iron</keyword>
<dbReference type="OrthoDB" id="1844152at2759"/>
<gene>
    <name evidence="9" type="ORF">B0J13DRAFT_591250</name>
</gene>
<evidence type="ECO:0000313" key="9">
    <source>
        <dbReference type="EMBL" id="KAH7109395.1"/>
    </source>
</evidence>
<dbReference type="PANTHER" id="PTHR46206:SF2">
    <property type="entry name" value="CYTOCHROME P450 MONOOXYGENASE AUSG-RELATED"/>
    <property type="match status" value="1"/>
</dbReference>
<dbReference type="GO" id="GO:0016705">
    <property type="term" value="F:oxidoreductase activity, acting on paired donors, with incorporation or reduction of molecular oxygen"/>
    <property type="evidence" value="ECO:0007669"/>
    <property type="project" value="InterPro"/>
</dbReference>
<evidence type="ECO:0000313" key="10">
    <source>
        <dbReference type="Proteomes" id="UP000717696"/>
    </source>
</evidence>
<dbReference type="InterPro" id="IPR001128">
    <property type="entry name" value="Cyt_P450"/>
</dbReference>
<dbReference type="InterPro" id="IPR002403">
    <property type="entry name" value="Cyt_P450_E_grp-IV"/>
</dbReference>
<dbReference type="CDD" id="cd11041">
    <property type="entry name" value="CYP503A1-like"/>
    <property type="match status" value="1"/>
</dbReference>
<proteinExistence type="inferred from homology"/>